<dbReference type="EMBL" id="JAPDRQ010000034">
    <property type="protein sequence ID" value="KAJ9660083.1"/>
    <property type="molecule type" value="Genomic_DNA"/>
</dbReference>
<keyword evidence="1" id="KW-0418">Kinase</keyword>
<reference evidence="1" key="1">
    <citation type="submission" date="2022-10" db="EMBL/GenBank/DDBJ databases">
        <title>Culturing micro-colonial fungi from biological soil crusts in the Mojave desert and describing Neophaeococcomyces mojavensis, and introducing the new genera and species Taxawa tesnikishii.</title>
        <authorList>
            <person name="Kurbessoian T."/>
            <person name="Stajich J.E."/>
        </authorList>
    </citation>
    <scope>NUCLEOTIDE SEQUENCE</scope>
    <source>
        <strain evidence="1">JES_112</strain>
    </source>
</reference>
<sequence>MTAAHPFLAATTESNIDPDRTSYSSSSLDLPEENATVPHQQLTELSLQQHATNLNQRELQPIHPMLNDQKQQSLPVTTQYAQVRGMDTIGRAKACLSPLPGQPLAERRQKRGSSDIPRQTILKAMASRQITNSSPMTAPHGIMNFPSMSFQLEQSQKAQPSSAQPSPSITAQVASMQSTTISVPPLPLSANFLRSPCFFHQRFEGLVDIQKVLEEINEEDYSHSRLMQTATGVREVSKQLQRKPLKRAVRSVMIVTRARDNSLVYKTRELAEWLLSTPRYGSDIGVNVYVDAKLKHSKRFDAEALVAKDTRYKSMLRYWTPDLCWSNPEKFDLVLTLGGDGTVLFTSWLFQRIVPPILSFALGSLGFLTNFEFEQYKQHLNSIMGDGGMRVNLRMRFTCTVWRADKSPGAEKGAVEEGEQFEVLNELVIDRGPSAYVSNLELYGDDELLTVVQADGCIFSTPTGSTAYSLSAGGSLIHPSIPAILLTPICPHSLSFRPMVLSDTLSLRIAVPQRSRSSAYCSFDGKGRIELKQGDYVTLEASQYPFPTVMTGTNEWVESVQRALRWNVRGAEQKGWSEAAAVDGEDRDGEEETWDIDIGDSNGVYSGTDSGIDVSEAGDILDGSIKGGTSSPVRKNGMSLLNM</sequence>
<evidence type="ECO:0000313" key="2">
    <source>
        <dbReference type="Proteomes" id="UP001172386"/>
    </source>
</evidence>
<comment type="caution">
    <text evidence="1">The sequence shown here is derived from an EMBL/GenBank/DDBJ whole genome shotgun (WGS) entry which is preliminary data.</text>
</comment>
<protein>
    <submittedName>
        <fullName evidence="1">NAD(+) kinase</fullName>
        <ecNumber evidence="1">2.7.1.23</ecNumber>
    </submittedName>
</protein>
<dbReference type="Proteomes" id="UP001172386">
    <property type="component" value="Unassembled WGS sequence"/>
</dbReference>
<dbReference type="EC" id="2.7.1.23" evidence="1"/>
<keyword evidence="2" id="KW-1185">Reference proteome</keyword>
<accession>A0ACC3ADP6</accession>
<evidence type="ECO:0000313" key="1">
    <source>
        <dbReference type="EMBL" id="KAJ9660083.1"/>
    </source>
</evidence>
<proteinExistence type="predicted"/>
<organism evidence="1 2">
    <name type="scientific">Neophaeococcomyces mojaviensis</name>
    <dbReference type="NCBI Taxonomy" id="3383035"/>
    <lineage>
        <taxon>Eukaryota</taxon>
        <taxon>Fungi</taxon>
        <taxon>Dikarya</taxon>
        <taxon>Ascomycota</taxon>
        <taxon>Pezizomycotina</taxon>
        <taxon>Eurotiomycetes</taxon>
        <taxon>Chaetothyriomycetidae</taxon>
        <taxon>Chaetothyriales</taxon>
        <taxon>Chaetothyriales incertae sedis</taxon>
        <taxon>Neophaeococcomyces</taxon>
    </lineage>
</organism>
<gene>
    <name evidence="1" type="primary">UTR1</name>
    <name evidence="1" type="ORF">H2198_002780</name>
</gene>
<name>A0ACC3ADP6_9EURO</name>
<keyword evidence="1" id="KW-0808">Transferase</keyword>